<dbReference type="AlphaFoldDB" id="A0A6L5GPJ8"/>
<evidence type="ECO:0000259" key="1">
    <source>
        <dbReference type="Pfam" id="PF13788"/>
    </source>
</evidence>
<name>A0A6L5GPJ8_9FIRM</name>
<evidence type="ECO:0000313" key="3">
    <source>
        <dbReference type="Proteomes" id="UP000473648"/>
    </source>
</evidence>
<proteinExistence type="predicted"/>
<dbReference type="InterPro" id="IPR025438">
    <property type="entry name" value="DUF4180"/>
</dbReference>
<feature type="domain" description="DUF4180" evidence="1">
    <location>
        <begin position="9"/>
        <end position="118"/>
    </location>
</feature>
<gene>
    <name evidence="2" type="ORF">FRC53_00700</name>
</gene>
<sequence length="120" mass="13515">METKVIEKNGVSTAVVWSDVVLIKDTQSALDLMMTIKYETDCTNIALNKEAIVNDFFVLSTGMAGEILQKFMNYGIRFAIYGDFSGYTSKALHDFIYESNNGHDFCFVAAEDEAVDWLCR</sequence>
<evidence type="ECO:0000313" key="2">
    <source>
        <dbReference type="EMBL" id="MQM71962.1"/>
    </source>
</evidence>
<dbReference type="Pfam" id="PF13788">
    <property type="entry name" value="DUF4180"/>
    <property type="match status" value="1"/>
</dbReference>
<organism evidence="2 3">
    <name type="scientific">Candidatus Pseudoramibacter fermentans</name>
    <dbReference type="NCBI Taxonomy" id="2594427"/>
    <lineage>
        <taxon>Bacteria</taxon>
        <taxon>Bacillati</taxon>
        <taxon>Bacillota</taxon>
        <taxon>Clostridia</taxon>
        <taxon>Eubacteriales</taxon>
        <taxon>Eubacteriaceae</taxon>
        <taxon>Pseudoramibacter</taxon>
    </lineage>
</organism>
<protein>
    <submittedName>
        <fullName evidence="2">DUF4180 domain-containing protein</fullName>
    </submittedName>
</protein>
<accession>A0A6L5GPJ8</accession>
<comment type="caution">
    <text evidence="2">The sequence shown here is derived from an EMBL/GenBank/DDBJ whole genome shotgun (WGS) entry which is preliminary data.</text>
</comment>
<keyword evidence="3" id="KW-1185">Reference proteome</keyword>
<reference evidence="2" key="1">
    <citation type="journal article" date="2020" name="Appl. Environ. Microbiol.">
        <title>Medium-Chain Fatty Acid Synthesis by 'Candidatus Weimeria bifida' gen. nov., sp. nov., and 'Candidatus Pseudoramibacter fermentans' sp. nov.</title>
        <authorList>
            <person name="Scarborough M.J."/>
            <person name="Myers K.S."/>
            <person name="Donohue T.J."/>
            <person name="Noguera D.R."/>
        </authorList>
    </citation>
    <scope>NUCLEOTIDE SEQUENCE</scope>
    <source>
        <strain evidence="2">EUB1.1</strain>
    </source>
</reference>
<dbReference type="Proteomes" id="UP000473648">
    <property type="component" value="Unassembled WGS sequence"/>
</dbReference>
<dbReference type="EMBL" id="VOGB01000003">
    <property type="protein sequence ID" value="MQM71962.1"/>
    <property type="molecule type" value="Genomic_DNA"/>
</dbReference>